<protein>
    <submittedName>
        <fullName evidence="1">Uncharacterized protein</fullName>
    </submittedName>
</protein>
<keyword evidence="2" id="KW-1185">Reference proteome</keyword>
<dbReference type="Proteomes" id="UP001059596">
    <property type="component" value="Unassembled WGS sequence"/>
</dbReference>
<sequence>MHKKCFFIASNILFRLQSMHERTFFYWNAFSNFRLGFFFACKA</sequence>
<evidence type="ECO:0000313" key="1">
    <source>
        <dbReference type="EMBL" id="KAI8034408.1"/>
    </source>
</evidence>
<comment type="caution">
    <text evidence="1">The sequence shown here is derived from an EMBL/GenBank/DDBJ whole genome shotgun (WGS) entry which is preliminary data.</text>
</comment>
<organism evidence="1 2">
    <name type="scientific">Drosophila gunungcola</name>
    <name type="common">fruit fly</name>
    <dbReference type="NCBI Taxonomy" id="103775"/>
    <lineage>
        <taxon>Eukaryota</taxon>
        <taxon>Metazoa</taxon>
        <taxon>Ecdysozoa</taxon>
        <taxon>Arthropoda</taxon>
        <taxon>Hexapoda</taxon>
        <taxon>Insecta</taxon>
        <taxon>Pterygota</taxon>
        <taxon>Neoptera</taxon>
        <taxon>Endopterygota</taxon>
        <taxon>Diptera</taxon>
        <taxon>Brachycera</taxon>
        <taxon>Muscomorpha</taxon>
        <taxon>Ephydroidea</taxon>
        <taxon>Drosophilidae</taxon>
        <taxon>Drosophila</taxon>
        <taxon>Sophophora</taxon>
    </lineage>
</organism>
<dbReference type="EMBL" id="JAMKOV010000074">
    <property type="protein sequence ID" value="KAI8034408.1"/>
    <property type="molecule type" value="Genomic_DNA"/>
</dbReference>
<name>A0A9P9YCQ8_9MUSC</name>
<accession>A0A9P9YCQ8</accession>
<gene>
    <name evidence="1" type="ORF">M5D96_012822</name>
</gene>
<reference evidence="1" key="1">
    <citation type="journal article" date="2023" name="Genome Biol. Evol.">
        <title>Long-read-based Genome Assembly of Drosophila gunungcola Reveals Fewer Chemosensory Genes in Flower-breeding Species.</title>
        <authorList>
            <person name="Negi A."/>
            <person name="Liao B.Y."/>
            <person name="Yeh S.D."/>
        </authorList>
    </citation>
    <scope>NUCLEOTIDE SEQUENCE</scope>
    <source>
        <strain evidence="1">Sukarami</strain>
    </source>
</reference>
<proteinExistence type="predicted"/>
<evidence type="ECO:0000313" key="2">
    <source>
        <dbReference type="Proteomes" id="UP001059596"/>
    </source>
</evidence>
<dbReference type="AlphaFoldDB" id="A0A9P9YCQ8"/>